<reference evidence="7 8" key="1">
    <citation type="journal article" date="2018" name="PLoS Genet.">
        <title>Population sequencing reveals clonal diversity and ancestral inbreeding in the grapevine cultivar Chardonnay.</title>
        <authorList>
            <person name="Roach M.J."/>
            <person name="Johnson D.L."/>
            <person name="Bohlmann J."/>
            <person name="van Vuuren H.J."/>
            <person name="Jones S.J."/>
            <person name="Pretorius I.S."/>
            <person name="Schmidt S.A."/>
            <person name="Borneman A.R."/>
        </authorList>
    </citation>
    <scope>NUCLEOTIDE SEQUENCE [LARGE SCALE GENOMIC DNA]</scope>
    <source>
        <strain evidence="8">cv. Chardonnay</strain>
        <tissue evidence="7">Leaf</tissue>
    </source>
</reference>
<dbReference type="Pfam" id="PF00225">
    <property type="entry name" value="Kinesin"/>
    <property type="match status" value="1"/>
</dbReference>
<keyword evidence="3 5" id="KW-0505">Motor protein</keyword>
<proteinExistence type="inferred from homology"/>
<accession>A0A438KD22</accession>
<dbReference type="GO" id="GO:0003777">
    <property type="term" value="F:microtubule motor activity"/>
    <property type="evidence" value="ECO:0007669"/>
    <property type="project" value="InterPro"/>
</dbReference>
<dbReference type="InterPro" id="IPR036961">
    <property type="entry name" value="Kinesin_motor_dom_sf"/>
</dbReference>
<dbReference type="PANTHER" id="PTHR47972">
    <property type="entry name" value="KINESIN-LIKE PROTEIN KLP-3"/>
    <property type="match status" value="1"/>
</dbReference>
<dbReference type="InterPro" id="IPR027417">
    <property type="entry name" value="P-loop_NTPase"/>
</dbReference>
<feature type="domain" description="Kinesin motor" evidence="6">
    <location>
        <begin position="1"/>
        <end position="165"/>
    </location>
</feature>
<evidence type="ECO:0000256" key="2">
    <source>
        <dbReference type="ARBA" id="ARBA00022840"/>
    </source>
</evidence>
<evidence type="ECO:0000259" key="6">
    <source>
        <dbReference type="PROSITE" id="PS50067"/>
    </source>
</evidence>
<dbReference type="GO" id="GO:0008017">
    <property type="term" value="F:microtubule binding"/>
    <property type="evidence" value="ECO:0007669"/>
    <property type="project" value="InterPro"/>
</dbReference>
<dbReference type="InterPro" id="IPR001752">
    <property type="entry name" value="Kinesin_motor_dom"/>
</dbReference>
<dbReference type="PROSITE" id="PS50067">
    <property type="entry name" value="KINESIN_MOTOR_2"/>
    <property type="match status" value="1"/>
</dbReference>
<dbReference type="InterPro" id="IPR027640">
    <property type="entry name" value="Kinesin-like_fam"/>
</dbReference>
<evidence type="ECO:0000313" key="8">
    <source>
        <dbReference type="Proteomes" id="UP000288805"/>
    </source>
</evidence>
<dbReference type="Proteomes" id="UP000288805">
    <property type="component" value="Unassembled WGS sequence"/>
</dbReference>
<evidence type="ECO:0000256" key="4">
    <source>
        <dbReference type="PROSITE-ProRule" id="PRU00283"/>
    </source>
</evidence>
<organism evidence="7 8">
    <name type="scientific">Vitis vinifera</name>
    <name type="common">Grape</name>
    <dbReference type="NCBI Taxonomy" id="29760"/>
    <lineage>
        <taxon>Eukaryota</taxon>
        <taxon>Viridiplantae</taxon>
        <taxon>Streptophyta</taxon>
        <taxon>Embryophyta</taxon>
        <taxon>Tracheophyta</taxon>
        <taxon>Spermatophyta</taxon>
        <taxon>Magnoliopsida</taxon>
        <taxon>eudicotyledons</taxon>
        <taxon>Gunneridae</taxon>
        <taxon>Pentapetalae</taxon>
        <taxon>rosids</taxon>
        <taxon>Vitales</taxon>
        <taxon>Vitaceae</taxon>
        <taxon>Viteae</taxon>
        <taxon>Vitis</taxon>
    </lineage>
</organism>
<protein>
    <recommendedName>
        <fullName evidence="5">Kinesin-like protein</fullName>
    </recommendedName>
</protein>
<dbReference type="AlphaFoldDB" id="A0A438KD22"/>
<dbReference type="SMART" id="SM00129">
    <property type="entry name" value="KISc"/>
    <property type="match status" value="1"/>
</dbReference>
<sequence length="419" mass="46678">MCYVDLDEVWGLLQSGSRNRSVGSTNANELSSRSHCLLRVTVKGENLVNGERTSSHLWLVDLAGSERVGRMKLKELQAHSYSTKLSSWISCPANSLAPDYNVPLHCTYLKCSGGHYELHGKFQGLAAGNPRGDCKTLMFVQISPSAADLGETLCSLNFASRVRGIGCGPVRKQADLTELFKYKATAEKLKHEEKETKKLQDVCRSLQEKVIIITYGKENQIKTTPEDHCREEAAFGPSKLKMPLKEISNFLPPPSPIPPHKTMSYSSILPASTDNKENMLRPSAAATKTKSLLQPRRTIAKTSHLWSKHARPTAAATNTKSFCNQDGPPFLSDFLKHQQHRFFQPKRRVSIESLLPEFNSHMITPLTAELKSRGAMGSRSFVRNPYRIQRISRIFSPLPGSEDSIRCNSAGNTNCHEEL</sequence>
<dbReference type="PROSITE" id="PS00411">
    <property type="entry name" value="KINESIN_MOTOR_1"/>
    <property type="match status" value="1"/>
</dbReference>
<comment type="caution">
    <text evidence="4">Lacks conserved residue(s) required for the propagation of feature annotation.</text>
</comment>
<dbReference type="PANTHER" id="PTHR47972:SF2">
    <property type="entry name" value="KINESIN-LIKE PROTEIN KIN-14S"/>
    <property type="match status" value="1"/>
</dbReference>
<dbReference type="GO" id="GO:0005524">
    <property type="term" value="F:ATP binding"/>
    <property type="evidence" value="ECO:0007669"/>
    <property type="project" value="UniProtKB-KW"/>
</dbReference>
<evidence type="ECO:0000256" key="3">
    <source>
        <dbReference type="ARBA" id="ARBA00023175"/>
    </source>
</evidence>
<dbReference type="GO" id="GO:0005874">
    <property type="term" value="C:microtubule"/>
    <property type="evidence" value="ECO:0007669"/>
    <property type="project" value="UniProtKB-KW"/>
</dbReference>
<dbReference type="SUPFAM" id="SSF52540">
    <property type="entry name" value="P-loop containing nucleoside triphosphate hydrolases"/>
    <property type="match status" value="1"/>
</dbReference>
<evidence type="ECO:0000256" key="5">
    <source>
        <dbReference type="RuleBase" id="RU000394"/>
    </source>
</evidence>
<evidence type="ECO:0000313" key="7">
    <source>
        <dbReference type="EMBL" id="RVX19069.1"/>
    </source>
</evidence>
<gene>
    <name evidence="7" type="primary">KIN14S_12</name>
    <name evidence="7" type="ORF">CK203_007100</name>
</gene>
<dbReference type="PRINTS" id="PR00380">
    <property type="entry name" value="KINESINHEAVY"/>
</dbReference>
<keyword evidence="2 5" id="KW-0067">ATP-binding</keyword>
<name>A0A438KD22_VITVI</name>
<dbReference type="GO" id="GO:0007018">
    <property type="term" value="P:microtubule-based movement"/>
    <property type="evidence" value="ECO:0007669"/>
    <property type="project" value="InterPro"/>
</dbReference>
<dbReference type="InterPro" id="IPR019821">
    <property type="entry name" value="Kinesin_motor_CS"/>
</dbReference>
<dbReference type="EMBL" id="QGNW01000010">
    <property type="protein sequence ID" value="RVX19069.1"/>
    <property type="molecule type" value="Genomic_DNA"/>
</dbReference>
<keyword evidence="5" id="KW-0493">Microtubule</keyword>
<comment type="similarity">
    <text evidence="4 5">Belongs to the TRAFAC class myosin-kinesin ATPase superfamily. Kinesin family.</text>
</comment>
<keyword evidence="1 5" id="KW-0547">Nucleotide-binding</keyword>
<dbReference type="Gene3D" id="3.40.850.10">
    <property type="entry name" value="Kinesin motor domain"/>
    <property type="match status" value="1"/>
</dbReference>
<comment type="caution">
    <text evidence="7">The sequence shown here is derived from an EMBL/GenBank/DDBJ whole genome shotgun (WGS) entry which is preliminary data.</text>
</comment>
<evidence type="ECO:0000256" key="1">
    <source>
        <dbReference type="ARBA" id="ARBA00022741"/>
    </source>
</evidence>